<evidence type="ECO:0000313" key="1">
    <source>
        <dbReference type="EMBL" id="MBV4519703.1"/>
    </source>
</evidence>
<gene>
    <name evidence="1" type="ORF">KVG88_06480</name>
</gene>
<proteinExistence type="predicted"/>
<dbReference type="EMBL" id="JAHSTU010000001">
    <property type="protein sequence ID" value="MBV4519703.1"/>
    <property type="molecule type" value="Genomic_DNA"/>
</dbReference>
<evidence type="ECO:0000313" key="2">
    <source>
        <dbReference type="Proteomes" id="UP001049200"/>
    </source>
</evidence>
<dbReference type="Proteomes" id="UP001049200">
    <property type="component" value="Unassembled WGS sequence"/>
</dbReference>
<accession>A0ABS6QL82</accession>
<keyword evidence="2" id="KW-1185">Reference proteome</keyword>
<sequence length="156" mass="17098">MDFLEAVNQGLAKATAADQATRDVNDAFQKVNSSLEMYPLATISIERGTVSNLFDSLSKFQESMNNNTPEYLSYNTIFLVAKHREGDGRERKKIAAWKQHVNGFPCTISYEGEKQTCYSGEDLTASFGELFSSVSFGKALLELLANPAVGGEPGEI</sequence>
<dbReference type="RefSeq" id="WP_217870817.1">
    <property type="nucleotide sequence ID" value="NZ_JAHSTU010000001.1"/>
</dbReference>
<reference evidence="1" key="1">
    <citation type="submission" date="2021-06" db="EMBL/GenBank/DDBJ databases">
        <title>Updating the genus Pseudomonas: Description of 43 new species and partition of the Pseudomonas putida group.</title>
        <authorList>
            <person name="Girard L."/>
            <person name="Lood C."/>
            <person name="Vandamme P."/>
            <person name="Rokni-Zadeh H."/>
            <person name="Van Noort V."/>
            <person name="Hofte M."/>
            <person name="Lavigne R."/>
            <person name="De Mot R."/>
        </authorList>
    </citation>
    <scope>NUCLEOTIDE SEQUENCE</scope>
    <source>
        <strain evidence="1">SWRI74</strain>
    </source>
</reference>
<comment type="caution">
    <text evidence="1">The sequence shown here is derived from an EMBL/GenBank/DDBJ whole genome shotgun (WGS) entry which is preliminary data.</text>
</comment>
<name>A0ABS6QL82_9PSED</name>
<protein>
    <submittedName>
        <fullName evidence="1">Uncharacterized protein</fullName>
    </submittedName>
</protein>
<organism evidence="1 2">
    <name type="scientific">Pseudomonas azerbaijanoccidentalis</name>
    <dbReference type="NCBI Taxonomy" id="2842347"/>
    <lineage>
        <taxon>Bacteria</taxon>
        <taxon>Pseudomonadati</taxon>
        <taxon>Pseudomonadota</taxon>
        <taxon>Gammaproteobacteria</taxon>
        <taxon>Pseudomonadales</taxon>
        <taxon>Pseudomonadaceae</taxon>
        <taxon>Pseudomonas</taxon>
    </lineage>
</organism>